<dbReference type="EMBL" id="RQZF01000009">
    <property type="protein sequence ID" value="RRC94824.1"/>
    <property type="molecule type" value="Genomic_DNA"/>
</dbReference>
<dbReference type="OrthoDB" id="3254292at2"/>
<feature type="domain" description="DUF6318" evidence="1">
    <location>
        <begin position="70"/>
        <end position="203"/>
    </location>
</feature>
<organism evidence="2 3">
    <name type="scientific">Schaalia canis</name>
    <dbReference type="NCBI Taxonomy" id="100469"/>
    <lineage>
        <taxon>Bacteria</taxon>
        <taxon>Bacillati</taxon>
        <taxon>Actinomycetota</taxon>
        <taxon>Actinomycetes</taxon>
        <taxon>Actinomycetales</taxon>
        <taxon>Actinomycetaceae</taxon>
        <taxon>Schaalia</taxon>
    </lineage>
</organism>
<dbReference type="Pfam" id="PF19843">
    <property type="entry name" value="DUF6318"/>
    <property type="match status" value="1"/>
</dbReference>
<comment type="caution">
    <text evidence="2">The sequence shown here is derived from an EMBL/GenBank/DDBJ whole genome shotgun (WGS) entry which is preliminary data.</text>
</comment>
<evidence type="ECO:0000313" key="3">
    <source>
        <dbReference type="Proteomes" id="UP000280444"/>
    </source>
</evidence>
<reference evidence="2 3" key="1">
    <citation type="submission" date="2018-11" db="EMBL/GenBank/DDBJ databases">
        <title>Genomes From Bacteria Associated with the Canine Oral Cavity: a Test Case for Automated Genome-Based Taxonomic Assignment.</title>
        <authorList>
            <person name="Coil D.A."/>
            <person name="Jospin G."/>
            <person name="Darling A.E."/>
            <person name="Wallis C."/>
            <person name="Davis I.J."/>
            <person name="Harris S."/>
            <person name="Eisen J.A."/>
            <person name="Holcombe L.J."/>
            <person name="O'Flynn C."/>
        </authorList>
    </citation>
    <scope>NUCLEOTIDE SEQUENCE [LARGE SCALE GENOMIC DNA]</scope>
    <source>
        <strain evidence="2 3">OH770</strain>
    </source>
</reference>
<dbReference type="InterPro" id="IPR046281">
    <property type="entry name" value="DUF6318"/>
</dbReference>
<accession>A0A3P1SCQ8</accession>
<gene>
    <name evidence="2" type="ORF">EII11_08030</name>
</gene>
<dbReference type="AlphaFoldDB" id="A0A3P1SCQ8"/>
<proteinExistence type="predicted"/>
<evidence type="ECO:0000259" key="1">
    <source>
        <dbReference type="Pfam" id="PF19843"/>
    </source>
</evidence>
<protein>
    <recommendedName>
        <fullName evidence="1">DUF6318 domain-containing protein</fullName>
    </recommendedName>
</protein>
<name>A0A3P1SCQ8_9ACTO</name>
<keyword evidence="3" id="KW-1185">Reference proteome</keyword>
<dbReference type="Proteomes" id="UP000280444">
    <property type="component" value="Unassembled WGS sequence"/>
</dbReference>
<sequence>MLLACAVVSVSLTACGSAGSEQGMSASLPVEDGVQSQAGSPDDVVAMSGIYEVTREGKLLRYASLPPAEKPELTELARVHDNNGAEEFARYFIRVMEYTWNSGDSSLLREISLPSCTWCEHMASTADEDTANKGWIEGLRADVKEVEPSFEIPDHPGLWHVVVHVETGEHKYYDGTRLHKMPEEDARFQIQLRFDDGIWHVSEAVGEEKQR</sequence>
<evidence type="ECO:0000313" key="2">
    <source>
        <dbReference type="EMBL" id="RRC94824.1"/>
    </source>
</evidence>